<dbReference type="OrthoDB" id="542521at2"/>
<dbReference type="AlphaFoldDB" id="A0A1W1X598"/>
<dbReference type="InterPro" id="IPR036390">
    <property type="entry name" value="WH_DNA-bd_sf"/>
</dbReference>
<dbReference type="InterPro" id="IPR036388">
    <property type="entry name" value="WH-like_DNA-bd_sf"/>
</dbReference>
<dbReference type="GO" id="GO:0003824">
    <property type="term" value="F:catalytic activity"/>
    <property type="evidence" value="ECO:0007669"/>
    <property type="project" value="UniProtKB-ARBA"/>
</dbReference>
<gene>
    <name evidence="2" type="ORF">SAMN02745857_00620</name>
</gene>
<dbReference type="InterPro" id="IPR000086">
    <property type="entry name" value="NUDIX_hydrolase_dom"/>
</dbReference>
<dbReference type="SUPFAM" id="SSF55811">
    <property type="entry name" value="Nudix"/>
    <property type="match status" value="1"/>
</dbReference>
<dbReference type="EMBL" id="FWXD01000003">
    <property type="protein sequence ID" value="SMC19010.1"/>
    <property type="molecule type" value="Genomic_DNA"/>
</dbReference>
<evidence type="ECO:0000313" key="2">
    <source>
        <dbReference type="EMBL" id="SMC19010.1"/>
    </source>
</evidence>
<name>A0A1W1X598_9NEIS</name>
<sequence>MQAEQQEAEFLRSYNIHDYDIPLTSVDIVIFTVQNFSLQVLLVQRAEHPFRLRWALPGGFIDIHRDDDLQATALRKLKEKTGVATPYLEQFAGVGNHTRDPRGWSATFPFFALINPEQLDLQSGSAVEDTRWFVLDELDQTGPLAFDHAQLIQAALQHLRHKVEYSSLPVHLLPESFTLSELQHIHEIVLGKNIDKSAFRKRVKEGDFLEAVPDGWRLGSNRPAQLYRLKQLQPLVYFQRPMIGR</sequence>
<dbReference type="PANTHER" id="PTHR43736:SF4">
    <property type="entry name" value="SLR1690 PROTEIN"/>
    <property type="match status" value="1"/>
</dbReference>
<dbReference type="STRING" id="1121001.SAMN02745857_00620"/>
<dbReference type="PROSITE" id="PS51462">
    <property type="entry name" value="NUDIX"/>
    <property type="match status" value="1"/>
</dbReference>
<dbReference type="Pfam" id="PF00293">
    <property type="entry name" value="NUDIX"/>
    <property type="match status" value="1"/>
</dbReference>
<organism evidence="2 3">
    <name type="scientific">Andreprevotia lacus DSM 23236</name>
    <dbReference type="NCBI Taxonomy" id="1121001"/>
    <lineage>
        <taxon>Bacteria</taxon>
        <taxon>Pseudomonadati</taxon>
        <taxon>Pseudomonadota</taxon>
        <taxon>Betaproteobacteria</taxon>
        <taxon>Neisseriales</taxon>
        <taxon>Chitinibacteraceae</taxon>
        <taxon>Andreprevotia</taxon>
    </lineage>
</organism>
<protein>
    <submittedName>
        <fullName evidence="2">ADP-ribose pyrophosphatase YjhB, NUDIX family</fullName>
    </submittedName>
</protein>
<reference evidence="2 3" key="1">
    <citation type="submission" date="2017-04" db="EMBL/GenBank/DDBJ databases">
        <authorList>
            <person name="Afonso C.L."/>
            <person name="Miller P.J."/>
            <person name="Scott M.A."/>
            <person name="Spackman E."/>
            <person name="Goraichik I."/>
            <person name="Dimitrov K.M."/>
            <person name="Suarez D.L."/>
            <person name="Swayne D.E."/>
        </authorList>
    </citation>
    <scope>NUCLEOTIDE SEQUENCE [LARGE SCALE GENOMIC DNA]</scope>
    <source>
        <strain evidence="2 3">DSM 23236</strain>
    </source>
</reference>
<dbReference type="Pfam" id="PF21906">
    <property type="entry name" value="WHD_NrtR"/>
    <property type="match status" value="1"/>
</dbReference>
<dbReference type="CDD" id="cd18873">
    <property type="entry name" value="NUDIX_NadM_like"/>
    <property type="match status" value="1"/>
</dbReference>
<evidence type="ECO:0000313" key="3">
    <source>
        <dbReference type="Proteomes" id="UP000192761"/>
    </source>
</evidence>
<dbReference type="RefSeq" id="WP_084089087.1">
    <property type="nucleotide sequence ID" value="NZ_FWXD01000003.1"/>
</dbReference>
<proteinExistence type="predicted"/>
<dbReference type="Proteomes" id="UP000192761">
    <property type="component" value="Unassembled WGS sequence"/>
</dbReference>
<dbReference type="SUPFAM" id="SSF46785">
    <property type="entry name" value="Winged helix' DNA-binding domain"/>
    <property type="match status" value="1"/>
</dbReference>
<dbReference type="InterPro" id="IPR054105">
    <property type="entry name" value="WHD_NrtR"/>
</dbReference>
<evidence type="ECO:0000259" key="1">
    <source>
        <dbReference type="PROSITE" id="PS51462"/>
    </source>
</evidence>
<dbReference type="Gene3D" id="3.90.79.10">
    <property type="entry name" value="Nucleoside Triphosphate Pyrophosphohydrolase"/>
    <property type="match status" value="1"/>
</dbReference>
<dbReference type="PANTHER" id="PTHR43736">
    <property type="entry name" value="ADP-RIBOSE PYROPHOSPHATASE"/>
    <property type="match status" value="1"/>
</dbReference>
<dbReference type="Gene3D" id="1.10.10.10">
    <property type="entry name" value="Winged helix-like DNA-binding domain superfamily/Winged helix DNA-binding domain"/>
    <property type="match status" value="1"/>
</dbReference>
<feature type="domain" description="Nudix hydrolase" evidence="1">
    <location>
        <begin position="21"/>
        <end position="156"/>
    </location>
</feature>
<keyword evidence="3" id="KW-1185">Reference proteome</keyword>
<accession>A0A1W1X598</accession>
<dbReference type="InterPro" id="IPR015797">
    <property type="entry name" value="NUDIX_hydrolase-like_dom_sf"/>
</dbReference>